<evidence type="ECO:0000256" key="2">
    <source>
        <dbReference type="ARBA" id="ARBA00008072"/>
    </source>
</evidence>
<dbReference type="InterPro" id="IPR013149">
    <property type="entry name" value="ADH-like_C"/>
</dbReference>
<dbReference type="CDD" id="cd08233">
    <property type="entry name" value="butanediol_DH_like"/>
    <property type="match status" value="1"/>
</dbReference>
<evidence type="ECO:0000259" key="7">
    <source>
        <dbReference type="Pfam" id="PF00107"/>
    </source>
</evidence>
<evidence type="ECO:0000256" key="1">
    <source>
        <dbReference type="ARBA" id="ARBA00001947"/>
    </source>
</evidence>
<feature type="domain" description="Alcohol dehydrogenase-like N-terminal" evidence="8">
    <location>
        <begin position="54"/>
        <end position="169"/>
    </location>
</feature>
<accession>A0A2H3J5L6</accession>
<dbReference type="InterPro" id="IPR002328">
    <property type="entry name" value="ADH_Zn_CS"/>
</dbReference>
<evidence type="ECO:0000259" key="8">
    <source>
        <dbReference type="Pfam" id="PF08240"/>
    </source>
</evidence>
<dbReference type="GO" id="GO:0000721">
    <property type="term" value="F:(R,R)-butanediol dehydrogenase activity"/>
    <property type="evidence" value="ECO:0007669"/>
    <property type="project" value="TreeGrafter"/>
</dbReference>
<evidence type="ECO:0000256" key="4">
    <source>
        <dbReference type="ARBA" id="ARBA00022833"/>
    </source>
</evidence>
<evidence type="ECO:0000256" key="5">
    <source>
        <dbReference type="ARBA" id="ARBA00023002"/>
    </source>
</evidence>
<dbReference type="Gene3D" id="3.40.50.720">
    <property type="entry name" value="NAD(P)-binding Rossmann-like Domain"/>
    <property type="match status" value="1"/>
</dbReference>
<dbReference type="PANTHER" id="PTHR43161">
    <property type="entry name" value="SORBITOL DEHYDROGENASE"/>
    <property type="match status" value="1"/>
</dbReference>
<comment type="similarity">
    <text evidence="2 6">Belongs to the zinc-containing alcohol dehydrogenase family.</text>
</comment>
<dbReference type="Pfam" id="PF08240">
    <property type="entry name" value="ADH_N"/>
    <property type="match status" value="1"/>
</dbReference>
<comment type="cofactor">
    <cofactor evidence="1 6">
        <name>Zn(2+)</name>
        <dbReference type="ChEBI" id="CHEBI:29105"/>
    </cofactor>
</comment>
<dbReference type="PROSITE" id="PS00059">
    <property type="entry name" value="ADH_ZINC"/>
    <property type="match status" value="1"/>
</dbReference>
<organism evidence="9 10">
    <name type="scientific">Wolfiporia cocos (strain MD-104)</name>
    <name type="common">Brown rot fungus</name>
    <dbReference type="NCBI Taxonomy" id="742152"/>
    <lineage>
        <taxon>Eukaryota</taxon>
        <taxon>Fungi</taxon>
        <taxon>Dikarya</taxon>
        <taxon>Basidiomycota</taxon>
        <taxon>Agaricomycotina</taxon>
        <taxon>Agaricomycetes</taxon>
        <taxon>Polyporales</taxon>
        <taxon>Phaeolaceae</taxon>
        <taxon>Wolfiporia</taxon>
    </lineage>
</organism>
<dbReference type="SUPFAM" id="SSF50129">
    <property type="entry name" value="GroES-like"/>
    <property type="match status" value="1"/>
</dbReference>
<dbReference type="OMA" id="PVVFECV"/>
<keyword evidence="4 6" id="KW-0862">Zinc</keyword>
<dbReference type="GO" id="GO:0008270">
    <property type="term" value="F:zinc ion binding"/>
    <property type="evidence" value="ECO:0007669"/>
    <property type="project" value="InterPro"/>
</dbReference>
<keyword evidence="3 6" id="KW-0479">Metal-binding</keyword>
<evidence type="ECO:0000256" key="3">
    <source>
        <dbReference type="ARBA" id="ARBA00022723"/>
    </source>
</evidence>
<feature type="domain" description="Alcohol dehydrogenase-like C-terminal" evidence="7">
    <location>
        <begin position="208"/>
        <end position="334"/>
    </location>
</feature>
<name>A0A2H3J5L6_WOLCO</name>
<evidence type="ECO:0000313" key="9">
    <source>
        <dbReference type="EMBL" id="PCH37496.1"/>
    </source>
</evidence>
<dbReference type="GO" id="GO:0034079">
    <property type="term" value="P:butanediol biosynthetic process"/>
    <property type="evidence" value="ECO:0007669"/>
    <property type="project" value="TreeGrafter"/>
</dbReference>
<reference evidence="9 10" key="1">
    <citation type="journal article" date="2012" name="Science">
        <title>The Paleozoic origin of enzymatic lignin decomposition reconstructed from 31 fungal genomes.</title>
        <authorList>
            <person name="Floudas D."/>
            <person name="Binder M."/>
            <person name="Riley R."/>
            <person name="Barry K."/>
            <person name="Blanchette R.A."/>
            <person name="Henrissat B."/>
            <person name="Martinez A.T."/>
            <person name="Otillar R."/>
            <person name="Spatafora J.W."/>
            <person name="Yadav J.S."/>
            <person name="Aerts A."/>
            <person name="Benoit I."/>
            <person name="Boyd A."/>
            <person name="Carlson A."/>
            <person name="Copeland A."/>
            <person name="Coutinho P.M."/>
            <person name="de Vries R.P."/>
            <person name="Ferreira P."/>
            <person name="Findley K."/>
            <person name="Foster B."/>
            <person name="Gaskell J."/>
            <person name="Glotzer D."/>
            <person name="Gorecki P."/>
            <person name="Heitman J."/>
            <person name="Hesse C."/>
            <person name="Hori C."/>
            <person name="Igarashi K."/>
            <person name="Jurgens J.A."/>
            <person name="Kallen N."/>
            <person name="Kersten P."/>
            <person name="Kohler A."/>
            <person name="Kuees U."/>
            <person name="Kumar T.K.A."/>
            <person name="Kuo A."/>
            <person name="LaButti K."/>
            <person name="Larrondo L.F."/>
            <person name="Lindquist E."/>
            <person name="Ling A."/>
            <person name="Lombard V."/>
            <person name="Lucas S."/>
            <person name="Lundell T."/>
            <person name="Martin R."/>
            <person name="McLaughlin D.J."/>
            <person name="Morgenstern I."/>
            <person name="Morin E."/>
            <person name="Murat C."/>
            <person name="Nagy L.G."/>
            <person name="Nolan M."/>
            <person name="Ohm R.A."/>
            <person name="Patyshakuliyeva A."/>
            <person name="Rokas A."/>
            <person name="Ruiz-Duenas F.J."/>
            <person name="Sabat G."/>
            <person name="Salamov A."/>
            <person name="Samejima M."/>
            <person name="Schmutz J."/>
            <person name="Slot J.C."/>
            <person name="St John F."/>
            <person name="Stenlid J."/>
            <person name="Sun H."/>
            <person name="Sun S."/>
            <person name="Syed K."/>
            <person name="Tsang A."/>
            <person name="Wiebenga A."/>
            <person name="Young D."/>
            <person name="Pisabarro A."/>
            <person name="Eastwood D.C."/>
            <person name="Martin F."/>
            <person name="Cullen D."/>
            <person name="Grigoriev I.V."/>
            <person name="Hibbett D.S."/>
        </authorList>
    </citation>
    <scope>NUCLEOTIDE SEQUENCE [LARGE SCALE GENOMIC DNA]</scope>
    <source>
        <strain evidence="9 10">MD-104</strain>
    </source>
</reference>
<dbReference type="InterPro" id="IPR011032">
    <property type="entry name" value="GroES-like_sf"/>
</dbReference>
<dbReference type="Pfam" id="PF00107">
    <property type="entry name" value="ADH_zinc_N"/>
    <property type="match status" value="1"/>
</dbReference>
<proteinExistence type="inferred from homology"/>
<protein>
    <submittedName>
        <fullName evidence="9">Alcohol dehydrogenase GroES domain protein</fullName>
    </submittedName>
</protein>
<dbReference type="OrthoDB" id="3941538at2759"/>
<evidence type="ECO:0000256" key="6">
    <source>
        <dbReference type="RuleBase" id="RU361277"/>
    </source>
</evidence>
<dbReference type="GO" id="GO:0005737">
    <property type="term" value="C:cytoplasm"/>
    <property type="evidence" value="ECO:0007669"/>
    <property type="project" value="TreeGrafter"/>
</dbReference>
<gene>
    <name evidence="9" type="ORF">WOLCODRAFT_158213</name>
</gene>
<dbReference type="Proteomes" id="UP000218811">
    <property type="component" value="Unassembled WGS sequence"/>
</dbReference>
<dbReference type="PANTHER" id="PTHR43161:SF23">
    <property type="entry name" value="(R,R)-BUTANEDIOL DEHYDROGENASE-RELATED"/>
    <property type="match status" value="1"/>
</dbReference>
<dbReference type="SUPFAM" id="SSF51735">
    <property type="entry name" value="NAD(P)-binding Rossmann-fold domains"/>
    <property type="match status" value="1"/>
</dbReference>
<sequence length="384" mass="41258">MRAVRYYGPGDIRVDNIPEPSITDGKIKIKVWRCVHAINSKYEVAYPNRYAIARTVCGSDVHAYFIRPEASPTATTPHPITGETLPTVMGHEFSGTIVALGRGVDNKKYAVGQNVTIEPVISCMKPTCPQCTSGARNVCPNVSYVGAGGFGGGFSEYVSLSPEYVHVLPAGVSLEAGAMIEPLSVGWHAVKRSSFKPGDRALVIGCGPIGLFVLKSLQALGASWVGVSEPATERREMARKASASTVFDPLSEDVVSETVRVTDGGADVVFDCAGLQASLDTALQAVRPRGTVVGVAVWEKMPTLNTHAIQRKEIMLTSCNGSNDEHPELLQAVAAGKIKGLDELVTRKIALEDFVEMGIKALINEKNKHIKILVHPQKRLETKL</sequence>
<dbReference type="EMBL" id="KB467931">
    <property type="protein sequence ID" value="PCH37496.1"/>
    <property type="molecule type" value="Genomic_DNA"/>
</dbReference>
<dbReference type="STRING" id="742152.A0A2H3J5L6"/>
<dbReference type="InterPro" id="IPR013154">
    <property type="entry name" value="ADH-like_N"/>
</dbReference>
<keyword evidence="5" id="KW-0560">Oxidoreductase</keyword>
<dbReference type="InterPro" id="IPR036291">
    <property type="entry name" value="NAD(P)-bd_dom_sf"/>
</dbReference>
<dbReference type="Gene3D" id="3.90.180.10">
    <property type="entry name" value="Medium-chain alcohol dehydrogenases, catalytic domain"/>
    <property type="match status" value="1"/>
</dbReference>
<evidence type="ECO:0000313" key="10">
    <source>
        <dbReference type="Proteomes" id="UP000218811"/>
    </source>
</evidence>
<keyword evidence="10" id="KW-1185">Reference proteome</keyword>
<dbReference type="AlphaFoldDB" id="A0A2H3J5L6"/>